<dbReference type="InterPro" id="IPR005074">
    <property type="entry name" value="Peptidase_C39"/>
</dbReference>
<dbReference type="GO" id="GO:0008233">
    <property type="term" value="F:peptidase activity"/>
    <property type="evidence" value="ECO:0007669"/>
    <property type="project" value="InterPro"/>
</dbReference>
<dbReference type="Pfam" id="PF03412">
    <property type="entry name" value="Peptidase_C39"/>
    <property type="match status" value="1"/>
</dbReference>
<keyword evidence="7 10" id="KW-0472">Membrane</keyword>
<feature type="transmembrane region" description="Helical" evidence="10">
    <location>
        <begin position="172"/>
        <end position="193"/>
    </location>
</feature>
<keyword evidence="3 10" id="KW-0812">Transmembrane</keyword>
<dbReference type="InterPro" id="IPR036249">
    <property type="entry name" value="Thioredoxin-like_sf"/>
</dbReference>
<dbReference type="GO" id="GO:0016491">
    <property type="term" value="F:oxidoreductase activity"/>
    <property type="evidence" value="ECO:0007669"/>
    <property type="project" value="UniProtKB-KW"/>
</dbReference>
<evidence type="ECO:0000256" key="1">
    <source>
        <dbReference type="ARBA" id="ARBA00004141"/>
    </source>
</evidence>
<sequence length="532" mass="61779">MNAHRKIIKDNARSLLKIIAKQYNCNYSSALFQILKEHPNAPSFLSLQYILQQMGKESFAMHVTYEELQNLPRPFIAHITTNVDLFLFITNITPDNVQMIDVEGNIETIDRTDFDHMWDGNILLIDEKQGYIKISFKEKFNTFINQIRFPFLILCIILSFIYTLISKQEQSILFYLYLIGILGGISASTLLFIEQIDKNNIHIKKLCSASGNKSKIDCSSILDFKDAYFLGLISWSDVGFVYFAFLLIVTLLFPFSISQIVINLFSILCIGYVCYSLYYQKYIAKKWCTLCLSVQIVFIYLFALSICTLNIKNIYKVIQPNNLLGLMITALTILSIYMIIKQLISTHTKHLSLQRKFNELIYDDNISQYLFSKEVQITSLNKVQKLSIGVPNAKTQLTLIFSPICTSCIKELQILLPILHRKKDIQLELVFLLDREKHPESQTITKLLIQEYNNDSDKFSILLEDYVTKYPISKNKLLKEAKITQGEFEIEKLIVAQEKWCLNHKIYTTPTIFINGYKLPNYFSIKDIDYLY</sequence>
<keyword evidence="13" id="KW-1185">Reference proteome</keyword>
<dbReference type="Pfam" id="PF07884">
    <property type="entry name" value="VKOR"/>
    <property type="match status" value="1"/>
</dbReference>
<evidence type="ECO:0000256" key="9">
    <source>
        <dbReference type="ARBA" id="ARBA00023284"/>
    </source>
</evidence>
<dbReference type="EMBL" id="FQZN01000015">
    <property type="protein sequence ID" value="SHJ10385.1"/>
    <property type="molecule type" value="Genomic_DNA"/>
</dbReference>
<dbReference type="GO" id="GO:0005524">
    <property type="term" value="F:ATP binding"/>
    <property type="evidence" value="ECO:0007669"/>
    <property type="project" value="InterPro"/>
</dbReference>
<organism evidence="12 13">
    <name type="scientific">Bacteroides stercorirosoris</name>
    <dbReference type="NCBI Taxonomy" id="871324"/>
    <lineage>
        <taxon>Bacteria</taxon>
        <taxon>Pseudomonadati</taxon>
        <taxon>Bacteroidota</taxon>
        <taxon>Bacteroidia</taxon>
        <taxon>Bacteroidales</taxon>
        <taxon>Bacteroidaceae</taxon>
        <taxon>Bacteroides</taxon>
    </lineage>
</organism>
<evidence type="ECO:0000256" key="4">
    <source>
        <dbReference type="ARBA" id="ARBA00022719"/>
    </source>
</evidence>
<proteinExistence type="inferred from homology"/>
<dbReference type="InterPro" id="IPR038354">
    <property type="entry name" value="VKOR_sf"/>
</dbReference>
<feature type="transmembrane region" description="Helical" evidence="10">
    <location>
        <begin position="260"/>
        <end position="278"/>
    </location>
</feature>
<dbReference type="Proteomes" id="UP000184192">
    <property type="component" value="Unassembled WGS sequence"/>
</dbReference>
<evidence type="ECO:0000313" key="13">
    <source>
        <dbReference type="Proteomes" id="UP000184192"/>
    </source>
</evidence>
<evidence type="ECO:0000256" key="6">
    <source>
        <dbReference type="ARBA" id="ARBA00023002"/>
    </source>
</evidence>
<accession>A0A1M6GKB0</accession>
<dbReference type="Gene3D" id="1.20.1440.130">
    <property type="entry name" value="VKOR domain"/>
    <property type="match status" value="1"/>
</dbReference>
<keyword evidence="6" id="KW-0560">Oxidoreductase</keyword>
<evidence type="ECO:0000256" key="3">
    <source>
        <dbReference type="ARBA" id="ARBA00022692"/>
    </source>
</evidence>
<comment type="subcellular location">
    <subcellularLocation>
        <location evidence="1">Membrane</location>
        <topology evidence="1">Multi-pass membrane protein</topology>
    </subcellularLocation>
</comment>
<name>A0A1M6GKB0_9BACE</name>
<reference evidence="13" key="1">
    <citation type="submission" date="2016-11" db="EMBL/GenBank/DDBJ databases">
        <authorList>
            <person name="Varghese N."/>
            <person name="Submissions S."/>
        </authorList>
    </citation>
    <scope>NUCLEOTIDE SEQUENCE [LARGE SCALE GENOMIC DNA]</scope>
    <source>
        <strain evidence="13">DSM 26884</strain>
    </source>
</reference>
<dbReference type="GO" id="GO:0016020">
    <property type="term" value="C:membrane"/>
    <property type="evidence" value="ECO:0007669"/>
    <property type="project" value="UniProtKB-SubCell"/>
</dbReference>
<keyword evidence="8" id="KW-1015">Disulfide bond</keyword>
<evidence type="ECO:0000256" key="8">
    <source>
        <dbReference type="ARBA" id="ARBA00023157"/>
    </source>
</evidence>
<dbReference type="Gene3D" id="3.40.30.10">
    <property type="entry name" value="Glutaredoxin"/>
    <property type="match status" value="1"/>
</dbReference>
<dbReference type="PROSITE" id="PS50990">
    <property type="entry name" value="PEPTIDASE_C39"/>
    <property type="match status" value="1"/>
</dbReference>
<evidence type="ECO:0000313" key="12">
    <source>
        <dbReference type="EMBL" id="SHJ10385.1"/>
    </source>
</evidence>
<keyword evidence="4" id="KW-0874">Quinone</keyword>
<evidence type="ECO:0000256" key="7">
    <source>
        <dbReference type="ARBA" id="ARBA00023136"/>
    </source>
</evidence>
<keyword evidence="5 10" id="KW-1133">Transmembrane helix</keyword>
<protein>
    <submittedName>
        <fullName evidence="12">Peptidase C39 family protein</fullName>
    </submittedName>
</protein>
<comment type="similarity">
    <text evidence="2">Belongs to the VKOR family.</text>
</comment>
<dbReference type="SUPFAM" id="SSF52833">
    <property type="entry name" value="Thioredoxin-like"/>
    <property type="match status" value="1"/>
</dbReference>
<gene>
    <name evidence="12" type="ORF">SAMN05444350_11579</name>
</gene>
<keyword evidence="9" id="KW-0676">Redox-active center</keyword>
<evidence type="ECO:0000256" key="5">
    <source>
        <dbReference type="ARBA" id="ARBA00022989"/>
    </source>
</evidence>
<dbReference type="GO" id="GO:0048038">
    <property type="term" value="F:quinone binding"/>
    <property type="evidence" value="ECO:0007669"/>
    <property type="project" value="UniProtKB-KW"/>
</dbReference>
<dbReference type="GeneID" id="92712692"/>
<dbReference type="InterPro" id="IPR012932">
    <property type="entry name" value="VKOR"/>
</dbReference>
<feature type="transmembrane region" description="Helical" evidence="10">
    <location>
        <begin position="323"/>
        <end position="340"/>
    </location>
</feature>
<feature type="transmembrane region" description="Helical" evidence="10">
    <location>
        <begin position="229"/>
        <end position="254"/>
    </location>
</feature>
<dbReference type="GO" id="GO:0006508">
    <property type="term" value="P:proteolysis"/>
    <property type="evidence" value="ECO:0007669"/>
    <property type="project" value="InterPro"/>
</dbReference>
<dbReference type="AlphaFoldDB" id="A0A1M6GKB0"/>
<dbReference type="CDD" id="cd12921">
    <property type="entry name" value="VKOR_4"/>
    <property type="match status" value="1"/>
</dbReference>
<evidence type="ECO:0000259" key="11">
    <source>
        <dbReference type="PROSITE" id="PS50990"/>
    </source>
</evidence>
<feature type="transmembrane region" description="Helical" evidence="10">
    <location>
        <begin position="290"/>
        <end position="311"/>
    </location>
</feature>
<feature type="transmembrane region" description="Helical" evidence="10">
    <location>
        <begin position="147"/>
        <end position="166"/>
    </location>
</feature>
<evidence type="ECO:0000256" key="2">
    <source>
        <dbReference type="ARBA" id="ARBA00006214"/>
    </source>
</evidence>
<feature type="domain" description="Peptidase C39" evidence="11">
    <location>
        <begin position="4"/>
        <end position="125"/>
    </location>
</feature>
<evidence type="ECO:0000256" key="10">
    <source>
        <dbReference type="SAM" id="Phobius"/>
    </source>
</evidence>
<dbReference type="Gene3D" id="3.90.70.10">
    <property type="entry name" value="Cysteine proteinases"/>
    <property type="match status" value="1"/>
</dbReference>
<dbReference type="RefSeq" id="WP_073313871.1">
    <property type="nucleotide sequence ID" value="NZ_FQZN01000015.1"/>
</dbReference>